<dbReference type="Pfam" id="PF01022">
    <property type="entry name" value="HTH_5"/>
    <property type="match status" value="1"/>
</dbReference>
<dbReference type="AlphaFoldDB" id="A0A1H9K4A8"/>
<dbReference type="PANTHER" id="PTHR43132">
    <property type="entry name" value="ARSENICAL RESISTANCE OPERON REPRESSOR ARSR-RELATED"/>
    <property type="match status" value="1"/>
</dbReference>
<dbReference type="Proteomes" id="UP000199021">
    <property type="component" value="Unassembled WGS sequence"/>
</dbReference>
<dbReference type="SUPFAM" id="SSF46785">
    <property type="entry name" value="Winged helix' DNA-binding domain"/>
    <property type="match status" value="1"/>
</dbReference>
<dbReference type="InterPro" id="IPR036388">
    <property type="entry name" value="WH-like_DNA-bd_sf"/>
</dbReference>
<dbReference type="OrthoDB" id="9802016at2"/>
<keyword evidence="2" id="KW-0238">DNA-binding</keyword>
<dbReference type="EMBL" id="FOFB01000019">
    <property type="protein sequence ID" value="SEQ93733.1"/>
    <property type="molecule type" value="Genomic_DNA"/>
</dbReference>
<gene>
    <name evidence="5" type="ORF">SAMN05444359_11974</name>
</gene>
<keyword evidence="3" id="KW-0804">Transcription</keyword>
<sequence length="108" mass="12314">MENVKPTILNEQEAEKLERIAFILKTVAHPLRLGIVHLLEQHPRLNVTDICAALGPRAEQSLVSHHLQNMKLKGILSVKRDGRSMMYSLKERDVSLIIECLENCQCNM</sequence>
<keyword evidence="1" id="KW-0805">Transcription regulation</keyword>
<evidence type="ECO:0000256" key="3">
    <source>
        <dbReference type="ARBA" id="ARBA00023163"/>
    </source>
</evidence>
<dbReference type="InterPro" id="IPR001845">
    <property type="entry name" value="HTH_ArsR_DNA-bd_dom"/>
</dbReference>
<keyword evidence="6" id="KW-1185">Reference proteome</keyword>
<evidence type="ECO:0000259" key="4">
    <source>
        <dbReference type="PROSITE" id="PS50987"/>
    </source>
</evidence>
<dbReference type="SMART" id="SM00418">
    <property type="entry name" value="HTH_ARSR"/>
    <property type="match status" value="1"/>
</dbReference>
<name>A0A1H9K4A8_9BACT</name>
<feature type="domain" description="HTH arsR-type" evidence="4">
    <location>
        <begin position="12"/>
        <end position="108"/>
    </location>
</feature>
<accession>A0A1H9K4A8</accession>
<dbReference type="PANTHER" id="PTHR43132:SF2">
    <property type="entry name" value="ARSENICAL RESISTANCE OPERON REPRESSOR ARSR-RELATED"/>
    <property type="match status" value="1"/>
</dbReference>
<dbReference type="Gene3D" id="1.10.10.10">
    <property type="entry name" value="Winged helix-like DNA-binding domain superfamily/Winged helix DNA-binding domain"/>
    <property type="match status" value="1"/>
</dbReference>
<dbReference type="InterPro" id="IPR011991">
    <property type="entry name" value="ArsR-like_HTH"/>
</dbReference>
<dbReference type="CDD" id="cd00090">
    <property type="entry name" value="HTH_ARSR"/>
    <property type="match status" value="1"/>
</dbReference>
<evidence type="ECO:0000313" key="6">
    <source>
        <dbReference type="Proteomes" id="UP000199021"/>
    </source>
</evidence>
<dbReference type="NCBIfam" id="NF033788">
    <property type="entry name" value="HTH_metalloreg"/>
    <property type="match status" value="1"/>
</dbReference>
<dbReference type="InterPro" id="IPR051011">
    <property type="entry name" value="Metal_resp_trans_reg"/>
</dbReference>
<dbReference type="GO" id="GO:0003700">
    <property type="term" value="F:DNA-binding transcription factor activity"/>
    <property type="evidence" value="ECO:0007669"/>
    <property type="project" value="InterPro"/>
</dbReference>
<dbReference type="InParanoid" id="A0A1H9K4A8"/>
<dbReference type="PRINTS" id="PR00778">
    <property type="entry name" value="HTHARSR"/>
</dbReference>
<organism evidence="5 6">
    <name type="scientific">Neolewinella agarilytica</name>
    <dbReference type="NCBI Taxonomy" id="478744"/>
    <lineage>
        <taxon>Bacteria</taxon>
        <taxon>Pseudomonadati</taxon>
        <taxon>Bacteroidota</taxon>
        <taxon>Saprospiria</taxon>
        <taxon>Saprospirales</taxon>
        <taxon>Lewinellaceae</taxon>
        <taxon>Neolewinella</taxon>
    </lineage>
</organism>
<evidence type="ECO:0000313" key="5">
    <source>
        <dbReference type="EMBL" id="SEQ93733.1"/>
    </source>
</evidence>
<dbReference type="PROSITE" id="PS50987">
    <property type="entry name" value="HTH_ARSR_2"/>
    <property type="match status" value="1"/>
</dbReference>
<dbReference type="STRING" id="478744.SAMN05444359_11974"/>
<reference evidence="6" key="1">
    <citation type="submission" date="2016-10" db="EMBL/GenBank/DDBJ databases">
        <authorList>
            <person name="Varghese N."/>
            <person name="Submissions S."/>
        </authorList>
    </citation>
    <scope>NUCLEOTIDE SEQUENCE [LARGE SCALE GENOMIC DNA]</scope>
    <source>
        <strain evidence="6">DSM 24740</strain>
    </source>
</reference>
<dbReference type="RefSeq" id="WP_090170524.1">
    <property type="nucleotide sequence ID" value="NZ_FOFB01000019.1"/>
</dbReference>
<evidence type="ECO:0000256" key="2">
    <source>
        <dbReference type="ARBA" id="ARBA00023125"/>
    </source>
</evidence>
<protein>
    <submittedName>
        <fullName evidence="5">Transcriptional regulator, ArsR family</fullName>
    </submittedName>
</protein>
<dbReference type="InterPro" id="IPR036390">
    <property type="entry name" value="WH_DNA-bd_sf"/>
</dbReference>
<dbReference type="GO" id="GO:0003677">
    <property type="term" value="F:DNA binding"/>
    <property type="evidence" value="ECO:0007669"/>
    <property type="project" value="UniProtKB-KW"/>
</dbReference>
<proteinExistence type="predicted"/>
<evidence type="ECO:0000256" key="1">
    <source>
        <dbReference type="ARBA" id="ARBA00023015"/>
    </source>
</evidence>